<dbReference type="CDD" id="cd05930">
    <property type="entry name" value="A_NRPS"/>
    <property type="match status" value="1"/>
</dbReference>
<dbReference type="PANTHER" id="PTHR45527">
    <property type="entry name" value="NONRIBOSOMAL PEPTIDE SYNTHETASE"/>
    <property type="match status" value="1"/>
</dbReference>
<dbReference type="InterPro" id="IPR045851">
    <property type="entry name" value="AMP-bd_C_sf"/>
</dbReference>
<dbReference type="GO" id="GO:0031177">
    <property type="term" value="F:phosphopantetheine binding"/>
    <property type="evidence" value="ECO:0007669"/>
    <property type="project" value="TreeGrafter"/>
</dbReference>
<evidence type="ECO:0000313" key="3">
    <source>
        <dbReference type="Proteomes" id="UP000248899"/>
    </source>
</evidence>
<dbReference type="AlphaFoldDB" id="A0AAQ0FGE6"/>
<dbReference type="RefSeq" id="WP_111938837.1">
    <property type="nucleotide sequence ID" value="NZ_JABUMN010000039.1"/>
</dbReference>
<dbReference type="InterPro" id="IPR042099">
    <property type="entry name" value="ANL_N_sf"/>
</dbReference>
<dbReference type="InterPro" id="IPR020845">
    <property type="entry name" value="AMP-binding_CS"/>
</dbReference>
<reference evidence="2 3" key="1">
    <citation type="submission" date="2018-06" db="EMBL/GenBank/DDBJ databases">
        <title>Towards the identification of Burkholderia cepacia strain which caused fatal septicemia.</title>
        <authorList>
            <person name="Bui L.A.T."/>
            <person name="Zakharova I.B."/>
            <person name="Shpak I.M."/>
            <person name="Teteryatnikova N."/>
            <person name="Ustinov D.V."/>
            <person name="Kuzyutina Y.A."/>
            <person name="Nguyen H.N."/>
            <person name="Antonov A.S."/>
            <person name="Avdyusheva E.F."/>
            <person name="Victorov D.V."/>
        </authorList>
    </citation>
    <scope>NUCLEOTIDE SEQUENCE [LARGE SCALE GENOMIC DNA]</scope>
    <source>
        <strain evidence="2 3">PT02</strain>
    </source>
</reference>
<feature type="domain" description="Carrier" evidence="1">
    <location>
        <begin position="520"/>
        <end position="595"/>
    </location>
</feature>
<gene>
    <name evidence="2" type="ORF">DPR02_03860</name>
</gene>
<dbReference type="InterPro" id="IPR000873">
    <property type="entry name" value="AMP-dep_synth/lig_dom"/>
</dbReference>
<dbReference type="PANTHER" id="PTHR45527:SF1">
    <property type="entry name" value="FATTY ACID SYNTHASE"/>
    <property type="match status" value="1"/>
</dbReference>
<organism evidence="2 3">
    <name type="scientific">Burkholderia cepacia</name>
    <name type="common">Pseudomonas cepacia</name>
    <dbReference type="NCBI Taxonomy" id="292"/>
    <lineage>
        <taxon>Bacteria</taxon>
        <taxon>Pseudomonadati</taxon>
        <taxon>Pseudomonadota</taxon>
        <taxon>Betaproteobacteria</taxon>
        <taxon>Burkholderiales</taxon>
        <taxon>Burkholderiaceae</taxon>
        <taxon>Burkholderia</taxon>
        <taxon>Burkholderia cepacia complex</taxon>
    </lineage>
</organism>
<dbReference type="InterPro" id="IPR009081">
    <property type="entry name" value="PP-bd_ACP"/>
</dbReference>
<dbReference type="SUPFAM" id="SSF47336">
    <property type="entry name" value="ACP-like"/>
    <property type="match status" value="1"/>
</dbReference>
<comment type="caution">
    <text evidence="2">The sequence shown here is derived from an EMBL/GenBank/DDBJ whole genome shotgun (WGS) entry which is preliminary data.</text>
</comment>
<dbReference type="Gene3D" id="1.10.1200.10">
    <property type="entry name" value="ACP-like"/>
    <property type="match status" value="1"/>
</dbReference>
<dbReference type="PROSITE" id="PS50075">
    <property type="entry name" value="CARRIER"/>
    <property type="match status" value="1"/>
</dbReference>
<proteinExistence type="predicted"/>
<dbReference type="GO" id="GO:0005737">
    <property type="term" value="C:cytoplasm"/>
    <property type="evidence" value="ECO:0007669"/>
    <property type="project" value="TreeGrafter"/>
</dbReference>
<dbReference type="GO" id="GO:0043041">
    <property type="term" value="P:amino acid activation for nonribosomal peptide biosynthetic process"/>
    <property type="evidence" value="ECO:0007669"/>
    <property type="project" value="TreeGrafter"/>
</dbReference>
<dbReference type="Gene3D" id="3.40.50.12780">
    <property type="entry name" value="N-terminal domain of ligase-like"/>
    <property type="match status" value="1"/>
</dbReference>
<dbReference type="SUPFAM" id="SSF56801">
    <property type="entry name" value="Acetyl-CoA synthetase-like"/>
    <property type="match status" value="1"/>
</dbReference>
<dbReference type="Pfam" id="PF00501">
    <property type="entry name" value="AMP-binding"/>
    <property type="match status" value="1"/>
</dbReference>
<dbReference type="Proteomes" id="UP000248899">
    <property type="component" value="Unassembled WGS sequence"/>
</dbReference>
<dbReference type="Pfam" id="PF13193">
    <property type="entry name" value="AMP-binding_C"/>
    <property type="match status" value="1"/>
</dbReference>
<sequence length="629" mass="69447">MSSNQIRFDPPRQSFDPVYVLFRRSCAQHPERIAIEWGEQKITYAHLQHQVSAIGALLLARGIGEGAAVAIHGQRSANAIASTLAAWSIGATVTMVDSSIPDERRCLMLTTVPVSAILHWGAPFDLRGVLSLDVRKAIQDRSEPENAYDDAEQSFPGDRAYIAFTSGSTGRPKAIAGSHNGLAHFVDWQSKEFGIGPGDRFAHFTNLSFDVWFRDVLTPLISGATICIPTTEARAESVFAFLRDSGITAMHLVPSIANLWINTHAPDTTIDTLKHAFFAGEPLEGALIRKWRDAFPQCTVVNLYGPTETTLAKHFKRIGADVADGIQSVGLNLPGSMTYITLDDGRLCESGETGEICIATPYRSHGYILGSELVPTFLEGLLPELTSLPIYRTGDLGRRNAEGEIEILGRKDDQIKINGVRIDLLEVKSVIASHPHVRDAFVCARQGRFTKSIVAFIESEARSEETFLAYLRKRLPDVMIPSQLHFRDALPRLPNGKTDRKSLTEYANRPVSVAPVRPPEQPHSIAERIEAIWLEILEYPGLHPDLNFFDAGGNSLLIVVLHERIEKQFSICIPLVRLFHDTTIETQSRMIAALLRGEGTAIERAAEPSDTRAMSRNRIIAARATARNL</sequence>
<dbReference type="GO" id="GO:0044550">
    <property type="term" value="P:secondary metabolite biosynthetic process"/>
    <property type="evidence" value="ECO:0007669"/>
    <property type="project" value="TreeGrafter"/>
</dbReference>
<evidence type="ECO:0000313" key="2">
    <source>
        <dbReference type="EMBL" id="RAQ15153.1"/>
    </source>
</evidence>
<dbReference type="PROSITE" id="PS00455">
    <property type="entry name" value="AMP_BINDING"/>
    <property type="match status" value="1"/>
</dbReference>
<dbReference type="EMBL" id="QLUZ01000002">
    <property type="protein sequence ID" value="RAQ15153.1"/>
    <property type="molecule type" value="Genomic_DNA"/>
</dbReference>
<accession>A0AAQ0FGE6</accession>
<evidence type="ECO:0000259" key="1">
    <source>
        <dbReference type="PROSITE" id="PS50075"/>
    </source>
</evidence>
<dbReference type="Gene3D" id="3.30.300.30">
    <property type="match status" value="1"/>
</dbReference>
<name>A0AAQ0FGE6_BURCE</name>
<dbReference type="InterPro" id="IPR036736">
    <property type="entry name" value="ACP-like_sf"/>
</dbReference>
<dbReference type="Pfam" id="PF00550">
    <property type="entry name" value="PP-binding"/>
    <property type="match status" value="1"/>
</dbReference>
<dbReference type="InterPro" id="IPR025110">
    <property type="entry name" value="AMP-bd_C"/>
</dbReference>
<protein>
    <recommendedName>
        <fullName evidence="1">Carrier domain-containing protein</fullName>
    </recommendedName>
</protein>